<feature type="region of interest" description="Disordered" evidence="5">
    <location>
        <begin position="383"/>
        <end position="431"/>
    </location>
</feature>
<feature type="compositionally biased region" description="Low complexity" evidence="5">
    <location>
        <begin position="84"/>
        <end position="96"/>
    </location>
</feature>
<dbReference type="InterPro" id="IPR018123">
    <property type="entry name" value="WWE-dom_subgr"/>
</dbReference>
<feature type="compositionally biased region" description="Low complexity" evidence="5">
    <location>
        <begin position="1033"/>
        <end position="1045"/>
    </location>
</feature>
<dbReference type="GO" id="GO:0008270">
    <property type="term" value="F:zinc ion binding"/>
    <property type="evidence" value="ECO:0007669"/>
    <property type="project" value="InterPro"/>
</dbReference>
<dbReference type="InterPro" id="IPR057948">
    <property type="entry name" value="TPR_TRIP12_N"/>
</dbReference>
<feature type="compositionally biased region" description="Low complexity" evidence="5">
    <location>
        <begin position="1"/>
        <end position="16"/>
    </location>
</feature>
<feature type="compositionally biased region" description="Polar residues" evidence="5">
    <location>
        <begin position="217"/>
        <end position="238"/>
    </location>
</feature>
<dbReference type="SUPFAM" id="SSF48371">
    <property type="entry name" value="ARM repeat"/>
    <property type="match status" value="1"/>
</dbReference>
<dbReference type="Pfam" id="PF02825">
    <property type="entry name" value="WWE"/>
    <property type="match status" value="1"/>
</dbReference>
<comment type="similarity">
    <text evidence="4">Belongs to the UPL family. K-HECT subfamily.</text>
</comment>
<dbReference type="InterPro" id="IPR011989">
    <property type="entry name" value="ARM-like"/>
</dbReference>
<evidence type="ECO:0000313" key="8">
    <source>
        <dbReference type="Proteomes" id="UP001174909"/>
    </source>
</evidence>
<dbReference type="AlphaFoldDB" id="A0AA35QWU3"/>
<dbReference type="EC" id="2.3.2.26" evidence="4"/>
<feature type="compositionally biased region" description="Low complexity" evidence="5">
    <location>
        <begin position="416"/>
        <end position="430"/>
    </location>
</feature>
<feature type="compositionally biased region" description="Low complexity" evidence="5">
    <location>
        <begin position="106"/>
        <end position="116"/>
    </location>
</feature>
<feature type="compositionally biased region" description="Gly residues" evidence="5">
    <location>
        <begin position="392"/>
        <end position="405"/>
    </location>
</feature>
<feature type="compositionally biased region" description="Basic residues" evidence="5">
    <location>
        <begin position="206"/>
        <end position="216"/>
    </location>
</feature>
<dbReference type="Proteomes" id="UP001174909">
    <property type="component" value="Unassembled WGS sequence"/>
</dbReference>
<feature type="region of interest" description="Disordered" evidence="5">
    <location>
        <begin position="999"/>
        <end position="1125"/>
    </location>
</feature>
<dbReference type="EMBL" id="CASHTH010000212">
    <property type="protein sequence ID" value="CAI7994465.1"/>
    <property type="molecule type" value="Genomic_DNA"/>
</dbReference>
<feature type="compositionally biased region" description="Polar residues" evidence="5">
    <location>
        <begin position="358"/>
        <end position="368"/>
    </location>
</feature>
<dbReference type="Gene3D" id="3.30.720.50">
    <property type="match status" value="1"/>
</dbReference>
<comment type="caution">
    <text evidence="7">The sequence shown here is derived from an EMBL/GenBank/DDBJ whole genome shotgun (WGS) entry which is preliminary data.</text>
</comment>
<comment type="catalytic activity">
    <reaction evidence="1 4">
        <text>S-ubiquitinyl-[E2 ubiquitin-conjugating enzyme]-L-cysteine + [acceptor protein]-L-lysine = [E2 ubiquitin-conjugating enzyme]-L-cysteine + N(6)-ubiquitinyl-[acceptor protein]-L-lysine.</text>
        <dbReference type="EC" id="2.3.2.26"/>
    </reaction>
</comment>
<organism evidence="7 8">
    <name type="scientific">Geodia barretti</name>
    <name type="common">Barrett's horny sponge</name>
    <dbReference type="NCBI Taxonomy" id="519541"/>
    <lineage>
        <taxon>Eukaryota</taxon>
        <taxon>Metazoa</taxon>
        <taxon>Porifera</taxon>
        <taxon>Demospongiae</taxon>
        <taxon>Heteroscleromorpha</taxon>
        <taxon>Tetractinellida</taxon>
        <taxon>Astrophorina</taxon>
        <taxon>Geodiidae</taxon>
        <taxon>Geodia</taxon>
    </lineage>
</organism>
<dbReference type="PROSITE" id="PS50918">
    <property type="entry name" value="WWE"/>
    <property type="match status" value="1"/>
</dbReference>
<evidence type="ECO:0000256" key="3">
    <source>
        <dbReference type="ARBA" id="ARBA00022679"/>
    </source>
</evidence>
<evidence type="ECO:0000256" key="5">
    <source>
        <dbReference type="SAM" id="MobiDB-lite"/>
    </source>
</evidence>
<proteinExistence type="inferred from homology"/>
<keyword evidence="8" id="KW-1185">Reference proteome</keyword>
<dbReference type="GO" id="GO:0043161">
    <property type="term" value="P:proteasome-mediated ubiquitin-dependent protein catabolic process"/>
    <property type="evidence" value="ECO:0007669"/>
    <property type="project" value="TreeGrafter"/>
</dbReference>
<accession>A0AA35QWU3</accession>
<dbReference type="GO" id="GO:0000209">
    <property type="term" value="P:protein polyubiquitination"/>
    <property type="evidence" value="ECO:0007669"/>
    <property type="project" value="TreeGrafter"/>
</dbReference>
<dbReference type="GO" id="GO:0061630">
    <property type="term" value="F:ubiquitin protein ligase activity"/>
    <property type="evidence" value="ECO:0007669"/>
    <property type="project" value="UniProtKB-UniRule"/>
</dbReference>
<dbReference type="SMART" id="SM00678">
    <property type="entry name" value="WWE"/>
    <property type="match status" value="1"/>
</dbReference>
<dbReference type="GO" id="GO:0016607">
    <property type="term" value="C:nuclear speck"/>
    <property type="evidence" value="ECO:0007669"/>
    <property type="project" value="TreeGrafter"/>
</dbReference>
<dbReference type="InterPro" id="IPR004170">
    <property type="entry name" value="WWE_dom"/>
</dbReference>
<feature type="region of interest" description="Disordered" evidence="5">
    <location>
        <begin position="66"/>
        <end position="369"/>
    </location>
</feature>
<evidence type="ECO:0000313" key="7">
    <source>
        <dbReference type="EMBL" id="CAI7994465.1"/>
    </source>
</evidence>
<feature type="region of interest" description="Disordered" evidence="5">
    <location>
        <begin position="1"/>
        <end position="54"/>
    </location>
</feature>
<dbReference type="InterPro" id="IPR016024">
    <property type="entry name" value="ARM-type_fold"/>
</dbReference>
<feature type="compositionally biased region" description="Polar residues" evidence="5">
    <location>
        <begin position="253"/>
        <end position="262"/>
    </location>
</feature>
<sequence>MELVRSASSEGESSPSIGNTRRKRKPTATQSSGQYTKRPKTLPVVTTVPLRKSARLIARQLRIADEEKAKAAAAAAEEARNKRGSSSGSAESSTSRSGGGKKSRETPSSSSSASIEEVSKSSSESKSDTRTQGKAPKARVGSSRKRKRSNSPRYKPSTTHSKTKECSSPAPPLRRSSRNSAVSDRLQSAERDTPTISGTGGDPKHKNPAKRQRTNRSNKSAPTAASGSSCAKNQQTAGSKVEKTETGEIHSPVANTTSQVSAKDSGASLPGTTNKGKRREKSRKVPTVPIGESVEGQAKRFTRRKEAGKDAGKESVVAEGEFDRHGRRVTGKSVICEPQKGKSARSVKGKGRARTEIPRQSSGSTRISIPSFIEFGTLGMSDARSSDKATASGGGGEKGGGGKGTEAGKKEGGDGASNSSSDSTLAASMSEDNHRLQSMLEAQGLPPHLLGALGSKMQYILHKSFSSMSSSNSSRAHQLLTDMESGDESTQLQACIEVGQLLVMGNEETLGGFPVKQAVPILSNLLSLEHNFDMMVQACRALSYMMDALPRSSAVVAKTIPLLVKKLQVIQCMDVAEQALSALELLSRRHGKDILQAGGLNASLAYLDFFSLTTQRRALSVTANCCYSLAEEDFPLVVDSVPILTARLQHQDKKSVESCCQCFSRVVESFSSNQTILRQIVTTALLQNLQQLLVVSPPAISSGTFVTVLRMLSTLCSACPPLAVELLTINIADTLRYLLAGSGEITLDNIELMSRSPNEVYEILSLTGHLMPPLPRDGIFEIEAIISTKKHAPSVVQWEWQENEGSWRAYNSLDNRNIEMAHLAHEEECNISVMGRDYTIDLGTMQQINEDTGTTRSVRRKILDRAKSTTEQQSTVDTDARAVALNSDPALGSSFVKALFAVLYELFNSMAGSSVHNKCLKTILRVLYHSDSEVLEDILRDIPVSSHIATMLKSKDSHTIVGGVQMAHILMEKLPSIFLVLFHREGVVHEVRALRDSPLRLLPTPRKDTGRSPGDPAPPGPPSLPPPRGGRGLSSVAVGAGLASATPPGSSYSSTRKRLSDILRRGKRHFRRSLTRARSEDEHPSPHVPLTPKVPLEPPHLYPSKTDPPSFLLVSLSLPPRTTTP</sequence>
<feature type="compositionally biased region" description="Basic residues" evidence="5">
    <location>
        <begin position="1065"/>
        <end position="1075"/>
    </location>
</feature>
<dbReference type="GO" id="GO:0006974">
    <property type="term" value="P:DNA damage response"/>
    <property type="evidence" value="ECO:0007669"/>
    <property type="project" value="TreeGrafter"/>
</dbReference>
<keyword evidence="4" id="KW-0833">Ubl conjugation pathway</keyword>
<evidence type="ECO:0000256" key="2">
    <source>
        <dbReference type="ARBA" id="ARBA00004906"/>
    </source>
</evidence>
<feature type="compositionally biased region" description="Pro residues" evidence="5">
    <location>
        <begin position="1015"/>
        <end position="1028"/>
    </location>
</feature>
<name>A0AA35QWU3_GEOBA</name>
<dbReference type="InterPro" id="IPR045322">
    <property type="entry name" value="HECTD1/TRIP12-like"/>
</dbReference>
<reference evidence="7" key="1">
    <citation type="submission" date="2023-03" db="EMBL/GenBank/DDBJ databases">
        <authorList>
            <person name="Steffen K."/>
            <person name="Cardenas P."/>
        </authorList>
    </citation>
    <scope>NUCLEOTIDE SEQUENCE</scope>
</reference>
<dbReference type="SUPFAM" id="SSF117839">
    <property type="entry name" value="WWE domain"/>
    <property type="match status" value="1"/>
</dbReference>
<keyword evidence="3 4" id="KW-0808">Transferase</keyword>
<dbReference type="PANTHER" id="PTHR45670:SF13">
    <property type="entry name" value="E3 UBIQUITIN-PROTEIN LIGASE TRIP12"/>
    <property type="match status" value="1"/>
</dbReference>
<dbReference type="InterPro" id="IPR037197">
    <property type="entry name" value="WWE_dom_sf"/>
</dbReference>
<gene>
    <name evidence="7" type="ORF">GBAR_LOCUS1452</name>
</gene>
<feature type="domain" description="WWE" evidence="6">
    <location>
        <begin position="784"/>
        <end position="860"/>
    </location>
</feature>
<dbReference type="Pfam" id="PF25579">
    <property type="entry name" value="TPR_TRIP12_N"/>
    <property type="match status" value="1"/>
</dbReference>
<protein>
    <recommendedName>
        <fullName evidence="4">E3 ubiquitin-protein ligase</fullName>
        <ecNumber evidence="4">2.3.2.26</ecNumber>
    </recommendedName>
</protein>
<comment type="pathway">
    <text evidence="2 4">Protein modification; protein ubiquitination.</text>
</comment>
<evidence type="ECO:0000256" key="4">
    <source>
        <dbReference type="RuleBase" id="RU369009"/>
    </source>
</evidence>
<evidence type="ECO:0000256" key="1">
    <source>
        <dbReference type="ARBA" id="ARBA00000885"/>
    </source>
</evidence>
<evidence type="ECO:0000259" key="6">
    <source>
        <dbReference type="PROSITE" id="PS50918"/>
    </source>
</evidence>
<dbReference type="PANTHER" id="PTHR45670">
    <property type="entry name" value="E3 UBIQUITIN-PROTEIN LIGASE TRIP12"/>
    <property type="match status" value="1"/>
</dbReference>
<feature type="compositionally biased region" description="Basic residues" evidence="5">
    <location>
        <begin position="342"/>
        <end position="352"/>
    </location>
</feature>
<feature type="compositionally biased region" description="Basic and acidic residues" evidence="5">
    <location>
        <begin position="117"/>
        <end position="131"/>
    </location>
</feature>
<dbReference type="Gene3D" id="1.25.10.10">
    <property type="entry name" value="Leucine-rich Repeat Variant"/>
    <property type="match status" value="1"/>
</dbReference>
<feature type="compositionally biased region" description="Basic and acidic residues" evidence="5">
    <location>
        <begin position="304"/>
        <end position="313"/>
    </location>
</feature>
<feature type="compositionally biased region" description="Basic residues" evidence="5">
    <location>
        <begin position="275"/>
        <end position="284"/>
    </location>
</feature>
<feature type="compositionally biased region" description="Low complexity" evidence="5">
    <location>
        <begin position="1108"/>
        <end position="1125"/>
    </location>
</feature>